<dbReference type="AlphaFoldDB" id="J0D6N5"/>
<keyword evidence="3" id="KW-1185">Reference proteome</keyword>
<name>J0D6N5_AURST</name>
<evidence type="ECO:0000256" key="1">
    <source>
        <dbReference type="SAM" id="MobiDB-lite"/>
    </source>
</evidence>
<proteinExistence type="predicted"/>
<protein>
    <submittedName>
        <fullName evidence="2">Uncharacterized protein</fullName>
    </submittedName>
</protein>
<accession>J0D6N5</accession>
<dbReference type="KEGG" id="adl:AURDEDRAFT_176444"/>
<sequence>MGRPPKNIEKERASSLRRYRASKEVVRTPRPPRETSLAALLPSTTQLLGVPPLYNERVTLASVHRALESDMGDWLHVSSESDVWRRFTTRLISSQRRGKPAQRLLEDIREQFIKVSRIHDVVEDALLEAWRLHDDDCQYEFGELSTISYSVSDALSELLSFYDAEGTVLSEAYDRQELAWQRME</sequence>
<evidence type="ECO:0000313" key="2">
    <source>
        <dbReference type="EMBL" id="EJD34524.1"/>
    </source>
</evidence>
<organism evidence="2 3">
    <name type="scientific">Auricularia subglabra (strain TFB-10046 / SS5)</name>
    <name type="common">White-rot fungus</name>
    <name type="synonym">Auricularia delicata (strain TFB10046)</name>
    <dbReference type="NCBI Taxonomy" id="717982"/>
    <lineage>
        <taxon>Eukaryota</taxon>
        <taxon>Fungi</taxon>
        <taxon>Dikarya</taxon>
        <taxon>Basidiomycota</taxon>
        <taxon>Agaricomycotina</taxon>
        <taxon>Agaricomycetes</taxon>
        <taxon>Auriculariales</taxon>
        <taxon>Auriculariaceae</taxon>
        <taxon>Auricularia</taxon>
    </lineage>
</organism>
<evidence type="ECO:0000313" key="3">
    <source>
        <dbReference type="Proteomes" id="UP000006514"/>
    </source>
</evidence>
<feature type="compositionally biased region" description="Basic and acidic residues" evidence="1">
    <location>
        <begin position="21"/>
        <end position="31"/>
    </location>
</feature>
<dbReference type="EMBL" id="JH687940">
    <property type="protein sequence ID" value="EJD34524.1"/>
    <property type="molecule type" value="Genomic_DNA"/>
</dbReference>
<dbReference type="InParanoid" id="J0D6N5"/>
<reference evidence="3" key="1">
    <citation type="journal article" date="2012" name="Science">
        <title>The Paleozoic origin of enzymatic lignin decomposition reconstructed from 31 fungal genomes.</title>
        <authorList>
            <person name="Floudas D."/>
            <person name="Binder M."/>
            <person name="Riley R."/>
            <person name="Barry K."/>
            <person name="Blanchette R.A."/>
            <person name="Henrissat B."/>
            <person name="Martinez A.T."/>
            <person name="Otillar R."/>
            <person name="Spatafora J.W."/>
            <person name="Yadav J.S."/>
            <person name="Aerts A."/>
            <person name="Benoit I."/>
            <person name="Boyd A."/>
            <person name="Carlson A."/>
            <person name="Copeland A."/>
            <person name="Coutinho P.M."/>
            <person name="de Vries R.P."/>
            <person name="Ferreira P."/>
            <person name="Findley K."/>
            <person name="Foster B."/>
            <person name="Gaskell J."/>
            <person name="Glotzer D."/>
            <person name="Gorecki P."/>
            <person name="Heitman J."/>
            <person name="Hesse C."/>
            <person name="Hori C."/>
            <person name="Igarashi K."/>
            <person name="Jurgens J.A."/>
            <person name="Kallen N."/>
            <person name="Kersten P."/>
            <person name="Kohler A."/>
            <person name="Kuees U."/>
            <person name="Kumar T.K.A."/>
            <person name="Kuo A."/>
            <person name="LaButti K."/>
            <person name="Larrondo L.F."/>
            <person name="Lindquist E."/>
            <person name="Ling A."/>
            <person name="Lombard V."/>
            <person name="Lucas S."/>
            <person name="Lundell T."/>
            <person name="Martin R."/>
            <person name="McLaughlin D.J."/>
            <person name="Morgenstern I."/>
            <person name="Morin E."/>
            <person name="Murat C."/>
            <person name="Nagy L.G."/>
            <person name="Nolan M."/>
            <person name="Ohm R.A."/>
            <person name="Patyshakuliyeva A."/>
            <person name="Rokas A."/>
            <person name="Ruiz-Duenas F.J."/>
            <person name="Sabat G."/>
            <person name="Salamov A."/>
            <person name="Samejima M."/>
            <person name="Schmutz J."/>
            <person name="Slot J.C."/>
            <person name="St John F."/>
            <person name="Stenlid J."/>
            <person name="Sun H."/>
            <person name="Sun S."/>
            <person name="Syed K."/>
            <person name="Tsang A."/>
            <person name="Wiebenga A."/>
            <person name="Young D."/>
            <person name="Pisabarro A."/>
            <person name="Eastwood D.C."/>
            <person name="Martin F."/>
            <person name="Cullen D."/>
            <person name="Grigoriev I.V."/>
            <person name="Hibbett D.S."/>
        </authorList>
    </citation>
    <scope>NUCLEOTIDE SEQUENCE [LARGE SCALE GENOMIC DNA]</scope>
    <source>
        <strain evidence="3">TFB10046</strain>
    </source>
</reference>
<feature type="compositionally biased region" description="Basic and acidic residues" evidence="1">
    <location>
        <begin position="1"/>
        <end position="14"/>
    </location>
</feature>
<gene>
    <name evidence="2" type="ORF">AURDEDRAFT_176444</name>
</gene>
<dbReference type="Proteomes" id="UP000006514">
    <property type="component" value="Unassembled WGS sequence"/>
</dbReference>
<feature type="region of interest" description="Disordered" evidence="1">
    <location>
        <begin position="1"/>
        <end position="31"/>
    </location>
</feature>